<name>A0A0B4X562_9HYPH</name>
<gene>
    <name evidence="1" type="ORF">RGR602_CH02342</name>
</gene>
<dbReference type="KEGG" id="rga:RGR602_CH02342"/>
<dbReference type="HOGENOM" id="CLU_439327_0_0_5"/>
<sequence length="622" mass="68451">MLACTPRNLPPAQYFIDRHEKRGQIFALPVDLLPGEDVRGAAMQAAARNGFPATSFVIDLSAARSFRRLSCLHEGAAAEDLDRLVGVLGLRTDVEHVKNLLSDERNNSRDWSRLGELKVRRSQIVSHRRVAPRSLKLAERQKRIWALRPFSFDLETGERLLDHCPVCGRQLGWARSYGVSFCDKCHDDTNTLRGAVDLRAFEQEIVEFRDVEAIGLFRSQIEPDATSTSRRLHSDFSAIGRGELFHLAVSVGAALGKRSRLKPLDVEDIEKAGRALLEWPSGFDDLLDQIQAEDPHGRGMHPLHKLQNDPTLSRQTRALLKRRVDFNLRSGAISRLSKQGDQSVANFNSGHFVGRTVLAGMLAKHEVEMGQIALSLLRSSAQCRKLSADLGLPFPWLLDLVAAGLLPELSGMLANIVPSIQNPPIALIDSICKLPSTRPDEHTISVSSALFTMTDISGAQCAAVLRDICTGALPAYVDQTSALPVWQRLRCRIDDVLTSVDKCATAAALGTHALFTKNDVAMALGKNPRIARELIVQNFLPATVTAKDVTVFRRDWMFTTEIVDRIRLEGTAAPGAVRRSLLSSPVVRQTLPSATLWSRAGVTEFLSGSGLVDLKAIRGRTT</sequence>
<dbReference type="Proteomes" id="UP000031368">
    <property type="component" value="Chromosome"/>
</dbReference>
<accession>A0A0B4X562</accession>
<dbReference type="AlphaFoldDB" id="A0A0B4X562"/>
<evidence type="ECO:0000313" key="1">
    <source>
        <dbReference type="EMBL" id="AJD41668.1"/>
    </source>
</evidence>
<evidence type="ECO:0008006" key="3">
    <source>
        <dbReference type="Google" id="ProtNLM"/>
    </source>
</evidence>
<protein>
    <recommendedName>
        <fullName evidence="3">TniQ family protein</fullName>
    </recommendedName>
</protein>
<proteinExistence type="predicted"/>
<reference evidence="1 2" key="1">
    <citation type="submission" date="2013-11" db="EMBL/GenBank/DDBJ databases">
        <title>Complete genome sequence of Rhizobium gallicum bv. gallicum R602.</title>
        <authorList>
            <person name="Bustos P."/>
            <person name="Santamaria R.I."/>
            <person name="Lozano L."/>
            <person name="Acosta J.L."/>
            <person name="Ormeno-Orrillo E."/>
            <person name="Rogel M.A."/>
            <person name="Romero D."/>
            <person name="Cevallos M.A."/>
            <person name="Martinez-Romero E."/>
            <person name="Gonzalez V."/>
        </authorList>
    </citation>
    <scope>NUCLEOTIDE SEQUENCE [LARGE SCALE GENOMIC DNA]</scope>
    <source>
        <strain evidence="1 2">R602</strain>
    </source>
</reference>
<keyword evidence="2" id="KW-1185">Reference proteome</keyword>
<organism evidence="1 2">
    <name type="scientific">Rhizobium gallicum bv. gallicum R602sp</name>
    <dbReference type="NCBI Taxonomy" id="1041138"/>
    <lineage>
        <taxon>Bacteria</taxon>
        <taxon>Pseudomonadati</taxon>
        <taxon>Pseudomonadota</taxon>
        <taxon>Alphaproteobacteria</taxon>
        <taxon>Hyphomicrobiales</taxon>
        <taxon>Rhizobiaceae</taxon>
        <taxon>Rhizobium/Agrobacterium group</taxon>
        <taxon>Rhizobium</taxon>
    </lineage>
</organism>
<evidence type="ECO:0000313" key="2">
    <source>
        <dbReference type="Proteomes" id="UP000031368"/>
    </source>
</evidence>
<dbReference type="EMBL" id="CP006877">
    <property type="protein sequence ID" value="AJD41668.1"/>
    <property type="molecule type" value="Genomic_DNA"/>
</dbReference>